<reference evidence="2" key="1">
    <citation type="submission" date="2014-09" db="EMBL/GenBank/DDBJ databases">
        <title>Genome sequence of the luminous mushroom Mycena chlorophos for searching fungal bioluminescence genes.</title>
        <authorList>
            <person name="Tanaka Y."/>
            <person name="Kasuga D."/>
            <person name="Oba Y."/>
            <person name="Hase S."/>
            <person name="Sato K."/>
            <person name="Oba Y."/>
            <person name="Sakakibara Y."/>
        </authorList>
    </citation>
    <scope>NUCLEOTIDE SEQUENCE</scope>
</reference>
<sequence length="438" mass="49639">MHHLLLLLAFIGLGVAAQQSPFDVVNSGSQRYVVAHFMVGNTYPYTTSDWAQDISLASSKGIDAFALNVGRDPWQPDRIKDAYETARQLGSNFQLFISLDMTSIPCATRDHAEQLRYYFEPYRNHPNQFKYNGLPFLSTFAGEGCSFGTGSYKDGWNLAIKDGRPPVYFVPSFFLDPGTIGSLNFVDGTFHWNGAWPMKNTNVSWVSDNEYISQLGGKRMYMAGVSPWFFTHYGPDTWNKNWIYRCDDWHFVQRWELVVNHRNVTQIAQLITWNDYGESHYVGPIHGAQPNSQSWVDGFDHQGWLDLSAYYAAAFKTGYYPLIRRDRIFLWGRLYPAAAGSPDRVPRPANWEWTQDVLWGVMLLTDDTQLKISCGASKLTATYAAGLSKFQLPLVDACSVSASLVRNNQVVLNFKPQGFSFSTRPPMYNFNSFVAASP</sequence>
<evidence type="ECO:0000313" key="3">
    <source>
        <dbReference type="Proteomes" id="UP000815677"/>
    </source>
</evidence>
<proteinExistence type="predicted"/>
<evidence type="ECO:0000256" key="1">
    <source>
        <dbReference type="SAM" id="SignalP"/>
    </source>
</evidence>
<dbReference type="InterPro" id="IPR005197">
    <property type="entry name" value="Glyco_hydro_71"/>
</dbReference>
<feature type="chain" id="PRO_5046380030" description="Glycoside hydrolase family 71 protein" evidence="1">
    <location>
        <begin position="17"/>
        <end position="438"/>
    </location>
</feature>
<dbReference type="EMBL" id="DF842145">
    <property type="protein sequence ID" value="GAT46181.1"/>
    <property type="molecule type" value="Genomic_DNA"/>
</dbReference>
<accession>A0ABQ0L8M6</accession>
<evidence type="ECO:0000313" key="2">
    <source>
        <dbReference type="EMBL" id="GAT46181.1"/>
    </source>
</evidence>
<dbReference type="Pfam" id="PF03659">
    <property type="entry name" value="Glyco_hydro_71"/>
    <property type="match status" value="1"/>
</dbReference>
<feature type="signal peptide" evidence="1">
    <location>
        <begin position="1"/>
        <end position="16"/>
    </location>
</feature>
<evidence type="ECO:0008006" key="4">
    <source>
        <dbReference type="Google" id="ProtNLM"/>
    </source>
</evidence>
<dbReference type="Proteomes" id="UP000815677">
    <property type="component" value="Unassembled WGS sequence"/>
</dbReference>
<dbReference type="Gene3D" id="3.20.20.80">
    <property type="entry name" value="Glycosidases"/>
    <property type="match status" value="1"/>
</dbReference>
<keyword evidence="3" id="KW-1185">Reference proteome</keyword>
<dbReference type="CDD" id="cd11577">
    <property type="entry name" value="GH71"/>
    <property type="match status" value="1"/>
</dbReference>
<protein>
    <recommendedName>
        <fullName evidence="4">Glycoside hydrolase family 71 protein</fullName>
    </recommendedName>
</protein>
<keyword evidence="1" id="KW-0732">Signal</keyword>
<organism evidence="2 3">
    <name type="scientific">Mycena chlorophos</name>
    <name type="common">Agaric fungus</name>
    <name type="synonym">Agaricus chlorophos</name>
    <dbReference type="NCBI Taxonomy" id="658473"/>
    <lineage>
        <taxon>Eukaryota</taxon>
        <taxon>Fungi</taxon>
        <taxon>Dikarya</taxon>
        <taxon>Basidiomycota</taxon>
        <taxon>Agaricomycotina</taxon>
        <taxon>Agaricomycetes</taxon>
        <taxon>Agaricomycetidae</taxon>
        <taxon>Agaricales</taxon>
        <taxon>Marasmiineae</taxon>
        <taxon>Mycenaceae</taxon>
        <taxon>Mycena</taxon>
    </lineage>
</organism>
<name>A0ABQ0L8M6_MYCCL</name>
<gene>
    <name evidence="2" type="ORF">MCHLO_03719</name>
</gene>